<dbReference type="AlphaFoldDB" id="A0A3L6PIC3"/>
<name>A0A3L6PIC3_PANMI</name>
<gene>
    <name evidence="1" type="ORF">C2845_PM18G08140</name>
</gene>
<sequence>MGAVDVPVTWREELLGRFAHVQRNGHALPYRVFTLSHGPTKSWLLQFSTRQGQAPGALWAAKVLPYVQAWDSAVDDVVDDHRPHSEEAFTAYLQWFLPRTRTRVMHIPQHPRTEPAQVTDTYPLSRDQNFGMAVCLSILFSTTYKVAASTNVNL</sequence>
<dbReference type="OrthoDB" id="10619243at2759"/>
<accession>A0A3L6PIC3</accession>
<dbReference type="EMBL" id="PQIB02000017">
    <property type="protein sequence ID" value="RLM58053.1"/>
    <property type="molecule type" value="Genomic_DNA"/>
</dbReference>
<evidence type="ECO:0000313" key="2">
    <source>
        <dbReference type="Proteomes" id="UP000275267"/>
    </source>
</evidence>
<reference evidence="2" key="1">
    <citation type="journal article" date="2019" name="Nat. Commun.">
        <title>The genome of broomcorn millet.</title>
        <authorList>
            <person name="Zou C."/>
            <person name="Miki D."/>
            <person name="Li D."/>
            <person name="Tang Q."/>
            <person name="Xiao L."/>
            <person name="Rajput S."/>
            <person name="Deng P."/>
            <person name="Jia W."/>
            <person name="Huang R."/>
            <person name="Zhang M."/>
            <person name="Sun Y."/>
            <person name="Hu J."/>
            <person name="Fu X."/>
            <person name="Schnable P.S."/>
            <person name="Li F."/>
            <person name="Zhang H."/>
            <person name="Feng B."/>
            <person name="Zhu X."/>
            <person name="Liu R."/>
            <person name="Schnable J.C."/>
            <person name="Zhu J.-K."/>
            <person name="Zhang H."/>
        </authorList>
    </citation>
    <scope>NUCLEOTIDE SEQUENCE [LARGE SCALE GENOMIC DNA]</scope>
</reference>
<proteinExistence type="predicted"/>
<organism evidence="1 2">
    <name type="scientific">Panicum miliaceum</name>
    <name type="common">Proso millet</name>
    <name type="synonym">Broomcorn millet</name>
    <dbReference type="NCBI Taxonomy" id="4540"/>
    <lineage>
        <taxon>Eukaryota</taxon>
        <taxon>Viridiplantae</taxon>
        <taxon>Streptophyta</taxon>
        <taxon>Embryophyta</taxon>
        <taxon>Tracheophyta</taxon>
        <taxon>Spermatophyta</taxon>
        <taxon>Magnoliopsida</taxon>
        <taxon>Liliopsida</taxon>
        <taxon>Poales</taxon>
        <taxon>Poaceae</taxon>
        <taxon>PACMAD clade</taxon>
        <taxon>Panicoideae</taxon>
        <taxon>Panicodae</taxon>
        <taxon>Paniceae</taxon>
        <taxon>Panicinae</taxon>
        <taxon>Panicum</taxon>
        <taxon>Panicum sect. Panicum</taxon>
    </lineage>
</organism>
<protein>
    <submittedName>
        <fullName evidence="1">Transposon protein, putative, mutator sub-class</fullName>
    </submittedName>
</protein>
<dbReference type="Proteomes" id="UP000275267">
    <property type="component" value="Unassembled WGS sequence"/>
</dbReference>
<keyword evidence="2" id="KW-1185">Reference proteome</keyword>
<evidence type="ECO:0000313" key="1">
    <source>
        <dbReference type="EMBL" id="RLM58053.1"/>
    </source>
</evidence>
<comment type="caution">
    <text evidence="1">The sequence shown here is derived from an EMBL/GenBank/DDBJ whole genome shotgun (WGS) entry which is preliminary data.</text>
</comment>